<dbReference type="InterPro" id="IPR016047">
    <property type="entry name" value="M23ase_b-sheet_dom"/>
</dbReference>
<dbReference type="Pfam" id="PF01551">
    <property type="entry name" value="Peptidase_M23"/>
    <property type="match status" value="1"/>
</dbReference>
<dbReference type="RefSeq" id="WP_166504968.1">
    <property type="nucleotide sequence ID" value="NZ_LN650648.1"/>
</dbReference>
<keyword evidence="2" id="KW-0175">Coiled coil</keyword>
<dbReference type="InterPro" id="IPR050570">
    <property type="entry name" value="Cell_wall_metabolism_enzyme"/>
</dbReference>
<accession>A0A2P2BTA0</accession>
<feature type="domain" description="Peptidoglycan hydrolase PcsB coiled-coil" evidence="5">
    <location>
        <begin position="89"/>
        <end position="162"/>
    </location>
</feature>
<dbReference type="SUPFAM" id="SSF51261">
    <property type="entry name" value="Duplicated hybrid motif"/>
    <property type="match status" value="1"/>
</dbReference>
<dbReference type="Gene3D" id="2.70.70.10">
    <property type="entry name" value="Glucose Permease (Domain IIA)"/>
    <property type="match status" value="1"/>
</dbReference>
<feature type="signal peptide" evidence="3">
    <location>
        <begin position="1"/>
        <end position="22"/>
    </location>
</feature>
<name>A0A2P2BTA0_9FIRM</name>
<dbReference type="InterPro" id="IPR011055">
    <property type="entry name" value="Dup_hybrid_motif"/>
</dbReference>
<protein>
    <submittedName>
        <fullName evidence="6">Peptidase, M23</fullName>
    </submittedName>
</protein>
<dbReference type="KEGG" id="rhom:FRIFI_0657"/>
<feature type="coiled-coil region" evidence="2">
    <location>
        <begin position="142"/>
        <end position="237"/>
    </location>
</feature>
<evidence type="ECO:0000256" key="1">
    <source>
        <dbReference type="ARBA" id="ARBA00022729"/>
    </source>
</evidence>
<dbReference type="PANTHER" id="PTHR21666:SF270">
    <property type="entry name" value="MUREIN HYDROLASE ACTIVATOR ENVC"/>
    <property type="match status" value="1"/>
</dbReference>
<keyword evidence="1 3" id="KW-0732">Signal</keyword>
<dbReference type="GO" id="GO:0004222">
    <property type="term" value="F:metalloendopeptidase activity"/>
    <property type="evidence" value="ECO:0007669"/>
    <property type="project" value="TreeGrafter"/>
</dbReference>
<sequence>MKKILTVLTVCSLVFGTTYIYADTEDKNIETKQKSVDDKLNKNREEQTTLESKIRDLDFKVKEIEGNIKETNDKIENLNGEIETTKVEIEKLNENISKNEEALGKRLKAINNNYSMGYIKVILSSTSISDFFNNIYVVKQVVEQDQKILKELDENKSEVEKKEKDLNYKKKMQEDLKISLVENNEKVQSDKNELEALKRELETEEDNLQNELEKLAAEAAAKQAQEAQQSAASIDENLNGAIISSGSWPVPGHTRISSPYGYRLHPVLNVQKIHTGIDIPAPKGTPAVATDSGTVIYSGPKGSYGNTVMIQHDNGRVSLYAHNDQLLVSVGQKVQKGQAVTKIGNTGRSTGPHLHFEIRINGKHTNPMPYIG</sequence>
<dbReference type="CDD" id="cd12797">
    <property type="entry name" value="M23_peptidase"/>
    <property type="match status" value="1"/>
</dbReference>
<evidence type="ECO:0000256" key="3">
    <source>
        <dbReference type="SAM" id="SignalP"/>
    </source>
</evidence>
<evidence type="ECO:0000313" key="7">
    <source>
        <dbReference type="Proteomes" id="UP000245695"/>
    </source>
</evidence>
<dbReference type="EMBL" id="LN650648">
    <property type="protein sequence ID" value="CEI72204.1"/>
    <property type="molecule type" value="Genomic_DNA"/>
</dbReference>
<dbReference type="AlphaFoldDB" id="A0A2P2BTA0"/>
<evidence type="ECO:0000259" key="4">
    <source>
        <dbReference type="Pfam" id="PF01551"/>
    </source>
</evidence>
<organism evidence="6 7">
    <name type="scientific">Romboutsia hominis</name>
    <dbReference type="NCBI Taxonomy" id="1507512"/>
    <lineage>
        <taxon>Bacteria</taxon>
        <taxon>Bacillati</taxon>
        <taxon>Bacillota</taxon>
        <taxon>Clostridia</taxon>
        <taxon>Peptostreptococcales</taxon>
        <taxon>Peptostreptococcaceae</taxon>
        <taxon>Romboutsia</taxon>
    </lineage>
</organism>
<evidence type="ECO:0000259" key="5">
    <source>
        <dbReference type="Pfam" id="PF24568"/>
    </source>
</evidence>
<evidence type="ECO:0000313" key="6">
    <source>
        <dbReference type="EMBL" id="CEI72204.1"/>
    </source>
</evidence>
<dbReference type="Pfam" id="PF24568">
    <property type="entry name" value="CC_PcsB"/>
    <property type="match status" value="1"/>
</dbReference>
<dbReference type="FunFam" id="2.70.70.10:FF:000006">
    <property type="entry name" value="M23 family peptidase"/>
    <property type="match status" value="1"/>
</dbReference>
<proteinExistence type="predicted"/>
<reference evidence="6 7" key="1">
    <citation type="submission" date="2014-09" db="EMBL/GenBank/DDBJ databases">
        <authorList>
            <person name="Hornung B.V."/>
        </authorList>
    </citation>
    <scope>NUCLEOTIDE SEQUENCE [LARGE SCALE GENOMIC DNA]</scope>
    <source>
        <strain evidence="6 7">FRIFI</strain>
    </source>
</reference>
<feature type="chain" id="PRO_5015131669" evidence="3">
    <location>
        <begin position="23"/>
        <end position="372"/>
    </location>
</feature>
<dbReference type="InterPro" id="IPR057309">
    <property type="entry name" value="PcsB_CC"/>
</dbReference>
<dbReference type="Proteomes" id="UP000245695">
    <property type="component" value="Chromosome 1"/>
</dbReference>
<feature type="coiled-coil region" evidence="2">
    <location>
        <begin position="54"/>
        <end position="102"/>
    </location>
</feature>
<gene>
    <name evidence="6" type="ORF">FRIFI_0657</name>
</gene>
<evidence type="ECO:0000256" key="2">
    <source>
        <dbReference type="SAM" id="Coils"/>
    </source>
</evidence>
<keyword evidence="7" id="KW-1185">Reference proteome</keyword>
<dbReference type="Gene3D" id="6.10.250.3150">
    <property type="match status" value="1"/>
</dbReference>
<dbReference type="PANTHER" id="PTHR21666">
    <property type="entry name" value="PEPTIDASE-RELATED"/>
    <property type="match status" value="1"/>
</dbReference>
<feature type="domain" description="M23ase beta-sheet core" evidence="4">
    <location>
        <begin position="273"/>
        <end position="367"/>
    </location>
</feature>